<comment type="cofactor">
    <cofactor evidence="5">
        <name>[2Fe-2S] cluster</name>
        <dbReference type="ChEBI" id="CHEBI:190135"/>
    </cofactor>
</comment>
<comment type="caution">
    <text evidence="8">The sequence shown here is derived from an EMBL/GenBank/DDBJ whole genome shotgun (WGS) entry which is preliminary data.</text>
</comment>
<dbReference type="Pfam" id="PF01106">
    <property type="entry name" value="NifU"/>
    <property type="match status" value="1"/>
</dbReference>
<keyword evidence="2" id="KW-0479">Metal-binding</keyword>
<dbReference type="InterPro" id="IPR034904">
    <property type="entry name" value="FSCA_dom_sf"/>
</dbReference>
<dbReference type="InterPro" id="IPR017941">
    <property type="entry name" value="Rieske_2Fe-2S"/>
</dbReference>
<evidence type="ECO:0000313" key="8">
    <source>
        <dbReference type="EMBL" id="MFD2055011.1"/>
    </source>
</evidence>
<evidence type="ECO:0000256" key="2">
    <source>
        <dbReference type="ARBA" id="ARBA00022723"/>
    </source>
</evidence>
<evidence type="ECO:0000256" key="3">
    <source>
        <dbReference type="ARBA" id="ARBA00023004"/>
    </source>
</evidence>
<accession>A0ABW4WEH8</accession>
<dbReference type="PROSITE" id="PS51296">
    <property type="entry name" value="RIESKE"/>
    <property type="match status" value="1"/>
</dbReference>
<dbReference type="SUPFAM" id="SSF117916">
    <property type="entry name" value="Fe-S cluster assembly (FSCA) domain-like"/>
    <property type="match status" value="1"/>
</dbReference>
<organism evidence="8 9">
    <name type="scientific">Mesorhizobium calcicola</name>
    <dbReference type="NCBI Taxonomy" id="1300310"/>
    <lineage>
        <taxon>Bacteria</taxon>
        <taxon>Pseudomonadati</taxon>
        <taxon>Pseudomonadota</taxon>
        <taxon>Alphaproteobacteria</taxon>
        <taxon>Hyphomicrobiales</taxon>
        <taxon>Phyllobacteriaceae</taxon>
        <taxon>Mesorhizobium</taxon>
    </lineage>
</organism>
<evidence type="ECO:0000256" key="6">
    <source>
        <dbReference type="ARBA" id="ARBA00038001"/>
    </source>
</evidence>
<evidence type="ECO:0000256" key="4">
    <source>
        <dbReference type="ARBA" id="ARBA00023014"/>
    </source>
</evidence>
<sequence>MNAVDLIPTKRDDLAGLAGDILRVEAIFAIWDETQRSAVEAYRRAIEDLNGEALRRLVKALKEEPAALAAMKQAVTDEVVYAVLRRHNILKPSLSERVGAALDGVRPMLASHGGDVELVSVRPPAIEVRFVGACDGCPASALTFHAGVKKAIEEACPEISDIIQIKSMSNAADNDSVRFVSPFALGAVGGWHLVCRLDEIPLGGISTLVVGGQDVILSRQDAIVSCFQNACAHLGIPLDSGDVEQGIITCPHHGFQYDLSSGECLTAPEVALQSHAVRVIGNRVEVRLSS</sequence>
<keyword evidence="4" id="KW-0411">Iron-sulfur</keyword>
<dbReference type="EMBL" id="JBHUGY010000028">
    <property type="protein sequence ID" value="MFD2055011.1"/>
    <property type="molecule type" value="Genomic_DNA"/>
</dbReference>
<evidence type="ECO:0000259" key="7">
    <source>
        <dbReference type="PROSITE" id="PS51296"/>
    </source>
</evidence>
<evidence type="ECO:0000256" key="1">
    <source>
        <dbReference type="ARBA" id="ARBA00022714"/>
    </source>
</evidence>
<reference evidence="9" key="1">
    <citation type="journal article" date="2019" name="Int. J. Syst. Evol. Microbiol.">
        <title>The Global Catalogue of Microorganisms (GCM) 10K type strain sequencing project: providing services to taxonomists for standard genome sequencing and annotation.</title>
        <authorList>
            <consortium name="The Broad Institute Genomics Platform"/>
            <consortium name="The Broad Institute Genome Sequencing Center for Infectious Disease"/>
            <person name="Wu L."/>
            <person name="Ma J."/>
        </authorList>
    </citation>
    <scope>NUCLEOTIDE SEQUENCE [LARGE SCALE GENOMIC DNA]</scope>
    <source>
        <strain evidence="9">CGMCC 1.16226</strain>
    </source>
</reference>
<evidence type="ECO:0000256" key="5">
    <source>
        <dbReference type="ARBA" id="ARBA00034078"/>
    </source>
</evidence>
<dbReference type="RefSeq" id="WP_095090119.1">
    <property type="nucleotide sequence ID" value="NZ_JBHUGY010000028.1"/>
</dbReference>
<dbReference type="PANTHER" id="PTHR21496">
    <property type="entry name" value="FERREDOXIN-RELATED"/>
    <property type="match status" value="1"/>
</dbReference>
<keyword evidence="1" id="KW-0001">2Fe-2S</keyword>
<keyword evidence="9" id="KW-1185">Reference proteome</keyword>
<dbReference type="Proteomes" id="UP001597349">
    <property type="component" value="Unassembled WGS sequence"/>
</dbReference>
<dbReference type="Gene3D" id="3.30.300.130">
    <property type="entry name" value="Fe-S cluster assembly (FSCA)"/>
    <property type="match status" value="1"/>
</dbReference>
<keyword evidence="3" id="KW-0408">Iron</keyword>
<dbReference type="SUPFAM" id="SSF50022">
    <property type="entry name" value="ISP domain"/>
    <property type="match status" value="1"/>
</dbReference>
<evidence type="ECO:0000313" key="9">
    <source>
        <dbReference type="Proteomes" id="UP001597349"/>
    </source>
</evidence>
<comment type="similarity">
    <text evidence="6">Belongs to the bacterial ring-hydroxylating dioxygenase ferredoxin component family.</text>
</comment>
<gene>
    <name evidence="8" type="ORF">ACFSQT_18700</name>
</gene>
<dbReference type="Pfam" id="PF00355">
    <property type="entry name" value="Rieske"/>
    <property type="match status" value="1"/>
</dbReference>
<dbReference type="CDD" id="cd03467">
    <property type="entry name" value="Rieske"/>
    <property type="match status" value="1"/>
</dbReference>
<dbReference type="InterPro" id="IPR001075">
    <property type="entry name" value="NIF_FeS_clus_asmbl_NifU_C"/>
</dbReference>
<protein>
    <submittedName>
        <fullName evidence="8">NifU family protein</fullName>
    </submittedName>
</protein>
<dbReference type="InterPro" id="IPR036922">
    <property type="entry name" value="Rieske_2Fe-2S_sf"/>
</dbReference>
<proteinExistence type="inferred from homology"/>
<dbReference type="PANTHER" id="PTHR21496:SF0">
    <property type="entry name" value="RIESKE DOMAIN-CONTAINING PROTEIN"/>
    <property type="match status" value="1"/>
</dbReference>
<name>A0ABW4WEH8_9HYPH</name>
<feature type="domain" description="Rieske" evidence="7">
    <location>
        <begin position="191"/>
        <end position="286"/>
    </location>
</feature>
<dbReference type="Gene3D" id="2.102.10.10">
    <property type="entry name" value="Rieske [2Fe-2S] iron-sulphur domain"/>
    <property type="match status" value="1"/>
</dbReference>